<comment type="similarity">
    <text evidence="2">Belongs to the bacterial solute-binding protein SsuA/TauA family.</text>
</comment>
<organism evidence="5">
    <name type="scientific">candidate division WOR-3 bacterium</name>
    <dbReference type="NCBI Taxonomy" id="2052148"/>
    <lineage>
        <taxon>Bacteria</taxon>
        <taxon>Bacteria division WOR-3</taxon>
    </lineage>
</organism>
<reference evidence="5" key="1">
    <citation type="journal article" date="2020" name="mSystems">
        <title>Genome- and Community-Level Interaction Insights into Carbon Utilization and Element Cycling Functions of Hydrothermarchaeota in Hydrothermal Sediment.</title>
        <authorList>
            <person name="Zhou Z."/>
            <person name="Liu Y."/>
            <person name="Xu W."/>
            <person name="Pan J."/>
            <person name="Luo Z.H."/>
            <person name="Li M."/>
        </authorList>
    </citation>
    <scope>NUCLEOTIDE SEQUENCE [LARGE SCALE GENOMIC DNA]</scope>
    <source>
        <strain evidence="5">SpSt-906</strain>
    </source>
</reference>
<evidence type="ECO:0000256" key="4">
    <source>
        <dbReference type="SAM" id="Phobius"/>
    </source>
</evidence>
<dbReference type="Pfam" id="PF13379">
    <property type="entry name" value="NMT1_2"/>
    <property type="match status" value="1"/>
</dbReference>
<evidence type="ECO:0000256" key="3">
    <source>
        <dbReference type="ARBA" id="ARBA00022729"/>
    </source>
</evidence>
<evidence type="ECO:0000256" key="1">
    <source>
        <dbReference type="ARBA" id="ARBA00004418"/>
    </source>
</evidence>
<evidence type="ECO:0000313" key="5">
    <source>
        <dbReference type="EMBL" id="HGE99310.1"/>
    </source>
</evidence>
<dbReference type="AlphaFoldDB" id="A0A7C3UQX4"/>
<keyword evidence="4" id="KW-1133">Transmembrane helix</keyword>
<gene>
    <name evidence="5" type="ORF">ENX07_04485</name>
</gene>
<dbReference type="PANTHER" id="PTHR30024:SF47">
    <property type="entry name" value="TAURINE-BINDING PERIPLASMIC PROTEIN"/>
    <property type="match status" value="1"/>
</dbReference>
<keyword evidence="3" id="KW-0732">Signal</keyword>
<protein>
    <submittedName>
        <fullName evidence="5">ABC transporter substrate-binding protein</fullName>
    </submittedName>
</protein>
<dbReference type="Gene3D" id="3.40.190.10">
    <property type="entry name" value="Periplasmic binding protein-like II"/>
    <property type="match status" value="2"/>
</dbReference>
<dbReference type="SUPFAM" id="SSF53850">
    <property type="entry name" value="Periplasmic binding protein-like II"/>
    <property type="match status" value="1"/>
</dbReference>
<keyword evidence="4" id="KW-0812">Transmembrane</keyword>
<accession>A0A7C3UQX4</accession>
<dbReference type="PANTHER" id="PTHR30024">
    <property type="entry name" value="ALIPHATIC SULFONATES-BINDING PROTEIN-RELATED"/>
    <property type="match status" value="1"/>
</dbReference>
<feature type="transmembrane region" description="Helical" evidence="4">
    <location>
        <begin position="7"/>
        <end position="25"/>
    </location>
</feature>
<sequence length="325" mass="36400">MKTILNILIVILLAVLLYILIYPQYQENKPAPIRIGTERSLNPLVLFFAEENGFLKGQKLLPEYIFADSPDELYSRLLAKEIDLAVLPWSTIFKRVIEKGETVKVFISGNFRAGVPISAIFAHPKVKVQTLKDLKGKRFGYPLYFADLVPVILSENGLSVKDLILSPLPQGEIPEKLKNGELDCALVCEPYRTQLIKEGMALVFDAVLGKSFLAPFPAFAYAINPSLIREKRKVGVRLKIATDMAITLADKEPESMRAVLIKRLGLDSERVANFNLPEIEKLAGINKSQIQAYLLNLAERGVINREAIKDFRVENLLVAPVDMQP</sequence>
<comment type="caution">
    <text evidence="5">The sequence shown here is derived from an EMBL/GenBank/DDBJ whole genome shotgun (WGS) entry which is preliminary data.</text>
</comment>
<evidence type="ECO:0000256" key="2">
    <source>
        <dbReference type="ARBA" id="ARBA00010742"/>
    </source>
</evidence>
<dbReference type="EMBL" id="DTMQ01000031">
    <property type="protein sequence ID" value="HGE99310.1"/>
    <property type="molecule type" value="Genomic_DNA"/>
</dbReference>
<comment type="subcellular location">
    <subcellularLocation>
        <location evidence="1">Periplasm</location>
    </subcellularLocation>
</comment>
<keyword evidence="4" id="KW-0472">Membrane</keyword>
<proteinExistence type="inferred from homology"/>
<dbReference type="GO" id="GO:0042597">
    <property type="term" value="C:periplasmic space"/>
    <property type="evidence" value="ECO:0007669"/>
    <property type="project" value="UniProtKB-SubCell"/>
</dbReference>
<name>A0A7C3UQX4_UNCW3</name>